<organism evidence="1 2">
    <name type="scientific">Lentzea albidocapillata subsp. violacea</name>
    <dbReference type="NCBI Taxonomy" id="128104"/>
    <lineage>
        <taxon>Bacteria</taxon>
        <taxon>Bacillati</taxon>
        <taxon>Actinomycetota</taxon>
        <taxon>Actinomycetes</taxon>
        <taxon>Pseudonocardiales</taxon>
        <taxon>Pseudonocardiaceae</taxon>
        <taxon>Lentzea</taxon>
    </lineage>
</organism>
<protein>
    <recommendedName>
        <fullName evidence="3">DUF1152 domain-containing protein</fullName>
    </recommendedName>
</protein>
<evidence type="ECO:0000313" key="1">
    <source>
        <dbReference type="EMBL" id="SDM47789.1"/>
    </source>
</evidence>
<dbReference type="Proteomes" id="UP000199682">
    <property type="component" value="Unassembled WGS sequence"/>
</dbReference>
<evidence type="ECO:0000313" key="2">
    <source>
        <dbReference type="Proteomes" id="UP000199682"/>
    </source>
</evidence>
<accession>A0A1G9TJ41</accession>
<reference evidence="2" key="1">
    <citation type="submission" date="2016-10" db="EMBL/GenBank/DDBJ databases">
        <authorList>
            <person name="Varghese N."/>
            <person name="Submissions S."/>
        </authorList>
    </citation>
    <scope>NUCLEOTIDE SEQUENCE [LARGE SCALE GENOMIC DNA]</scope>
    <source>
        <strain evidence="2">DSM 44796</strain>
    </source>
</reference>
<dbReference type="AlphaFoldDB" id="A0A1G9TJ41"/>
<dbReference type="EMBL" id="FNET01000022">
    <property type="protein sequence ID" value="SDM47789.1"/>
    <property type="molecule type" value="Genomic_DNA"/>
</dbReference>
<gene>
    <name evidence="1" type="ORF">SAMN04488074_12238</name>
</gene>
<sequence>MVGGVFSLATPPLFARLHDAQNVLIAGAGGGFDVFAGIPLGVALRGQGKRVHYASLSFSDLERLDLGAWLEPGLAAVAPETSGEDAYFPERELARFLGDTVYAFPRTGVRPLRRAYRTIIEKHSIDAVVLVDGGTDILLRGDEQHLGTPTEDMTSLAAAAGIDGVVKIVTSLGFGIDAHHGVCHAHVLENLAALDKQGAYLGALSIPSDSFEARAYTTAVQQAQDATPLSPSIVNGQIAASLRGEFGNVQFTRRTEGSELFVNPLMGVYFSVDLDALARGVHYLPALEKTRTAFDVALAIEEYRETNDERRPKRALPY</sequence>
<proteinExistence type="predicted"/>
<name>A0A1G9TJ41_9PSEU</name>
<dbReference type="Pfam" id="PF06626">
    <property type="entry name" value="DUF1152"/>
    <property type="match status" value="1"/>
</dbReference>
<dbReference type="InterPro" id="IPR010581">
    <property type="entry name" value="DUF1152"/>
</dbReference>
<evidence type="ECO:0008006" key="3">
    <source>
        <dbReference type="Google" id="ProtNLM"/>
    </source>
</evidence>